<evidence type="ECO:0000313" key="3">
    <source>
        <dbReference type="Proteomes" id="UP001501237"/>
    </source>
</evidence>
<protein>
    <submittedName>
        <fullName evidence="2">Nuclear transport factor 2 family protein</fullName>
    </submittedName>
</protein>
<dbReference type="EMBL" id="BAAAUV010000001">
    <property type="protein sequence ID" value="GAA3192757.1"/>
    <property type="molecule type" value="Genomic_DNA"/>
</dbReference>
<reference evidence="3" key="1">
    <citation type="journal article" date="2019" name="Int. J. Syst. Evol. Microbiol.">
        <title>The Global Catalogue of Microorganisms (GCM) 10K type strain sequencing project: providing services to taxonomists for standard genome sequencing and annotation.</title>
        <authorList>
            <consortium name="The Broad Institute Genomics Platform"/>
            <consortium name="The Broad Institute Genome Sequencing Center for Infectious Disease"/>
            <person name="Wu L."/>
            <person name="Ma J."/>
        </authorList>
    </citation>
    <scope>NUCLEOTIDE SEQUENCE [LARGE SCALE GENOMIC DNA]</scope>
    <source>
        <strain evidence="3">JCM 9377</strain>
    </source>
</reference>
<dbReference type="Gene3D" id="3.10.450.50">
    <property type="match status" value="1"/>
</dbReference>
<dbReference type="SUPFAM" id="SSF54427">
    <property type="entry name" value="NTF2-like"/>
    <property type="match status" value="1"/>
</dbReference>
<keyword evidence="3" id="KW-1185">Reference proteome</keyword>
<dbReference type="InterPro" id="IPR032710">
    <property type="entry name" value="NTF2-like_dom_sf"/>
</dbReference>
<name>A0ABP6PVN3_9ACTN</name>
<sequence>MGMDPREAVAAFWDALYDRDWPRVRTFFGPSSIYYDVPTGPATAARGPEGIEARLRLGLEGLTSYAHGTSRSFVDGEVVITEHTELWQWPTGEKVTLPFVSVQHVSDGVITLWRDYWDLGTLMSAAPAAWHDRLDNADLSWLVDVTGEVP</sequence>
<organism evidence="2 3">
    <name type="scientific">Actinocorallia longicatena</name>
    <dbReference type="NCBI Taxonomy" id="111803"/>
    <lineage>
        <taxon>Bacteria</taxon>
        <taxon>Bacillati</taxon>
        <taxon>Actinomycetota</taxon>
        <taxon>Actinomycetes</taxon>
        <taxon>Streptosporangiales</taxon>
        <taxon>Thermomonosporaceae</taxon>
        <taxon>Actinocorallia</taxon>
    </lineage>
</organism>
<accession>A0ABP6PVN3</accession>
<dbReference type="Pfam" id="PF12680">
    <property type="entry name" value="SnoaL_2"/>
    <property type="match status" value="1"/>
</dbReference>
<evidence type="ECO:0000313" key="2">
    <source>
        <dbReference type="EMBL" id="GAA3192757.1"/>
    </source>
</evidence>
<gene>
    <name evidence="2" type="ORF">GCM10010468_01680</name>
</gene>
<dbReference type="InterPro" id="IPR037401">
    <property type="entry name" value="SnoaL-like"/>
</dbReference>
<feature type="domain" description="SnoaL-like" evidence="1">
    <location>
        <begin position="9"/>
        <end position="112"/>
    </location>
</feature>
<dbReference type="Proteomes" id="UP001501237">
    <property type="component" value="Unassembled WGS sequence"/>
</dbReference>
<comment type="caution">
    <text evidence="2">The sequence shown here is derived from an EMBL/GenBank/DDBJ whole genome shotgun (WGS) entry which is preliminary data.</text>
</comment>
<evidence type="ECO:0000259" key="1">
    <source>
        <dbReference type="Pfam" id="PF12680"/>
    </source>
</evidence>
<proteinExistence type="predicted"/>